<evidence type="ECO:0000256" key="7">
    <source>
        <dbReference type="ARBA" id="ARBA00023136"/>
    </source>
</evidence>
<evidence type="ECO:0000256" key="3">
    <source>
        <dbReference type="ARBA" id="ARBA00022692"/>
    </source>
</evidence>
<dbReference type="GO" id="GO:0045047">
    <property type="term" value="P:protein targeting to ER"/>
    <property type="evidence" value="ECO:0007669"/>
    <property type="project" value="TreeGrafter"/>
</dbReference>
<evidence type="ECO:0000256" key="6">
    <source>
        <dbReference type="ARBA" id="ARBA00022989"/>
    </source>
</evidence>
<keyword evidence="7" id="KW-0472">Membrane</keyword>
<evidence type="ECO:0000256" key="2">
    <source>
        <dbReference type="ARBA" id="ARBA00009289"/>
    </source>
</evidence>
<comment type="caution">
    <text evidence="9">The sequence shown here is derived from an EMBL/GenBank/DDBJ whole genome shotgun (WGS) entry which is preliminary data.</text>
</comment>
<keyword evidence="4" id="KW-0256">Endoplasmic reticulum</keyword>
<evidence type="ECO:0000313" key="10">
    <source>
        <dbReference type="Proteomes" id="UP000236333"/>
    </source>
</evidence>
<keyword evidence="5" id="KW-0735">Signal-anchor</keyword>
<gene>
    <name evidence="9" type="ORF">TSOC_009253</name>
</gene>
<keyword evidence="6" id="KW-1133">Transmembrane helix</keyword>
<keyword evidence="3" id="KW-0812">Transmembrane</keyword>
<dbReference type="Pfam" id="PF04573">
    <property type="entry name" value="SPC22"/>
    <property type="match status" value="1"/>
</dbReference>
<keyword evidence="10" id="KW-1185">Reference proteome</keyword>
<evidence type="ECO:0000256" key="5">
    <source>
        <dbReference type="ARBA" id="ARBA00022968"/>
    </source>
</evidence>
<evidence type="ECO:0000313" key="9">
    <source>
        <dbReference type="EMBL" id="PNH04558.1"/>
    </source>
</evidence>
<accession>A0A2J7ZWC2</accession>
<evidence type="ECO:0000256" key="1">
    <source>
        <dbReference type="ARBA" id="ARBA00004648"/>
    </source>
</evidence>
<dbReference type="AlphaFoldDB" id="A0A2J7ZWC2"/>
<sequence>MFSAKAVYGNSARLRDGKVQTMHSIWHRANSSLTFFGTVAAVLCLLTTGTDFFHESNPSVSLKLHDVRRLVQHHGSKEHAVVTFDLDADLRDVFSWNTKQLFAFVQAEYETPENRINQVVLWDSIIQQKPPRPPPPPLLRRGDKAYIRLNAHKTKYAFIEPGRYLRNREVNLTLVWCVMPRVGAMYTQQRVLPAGKLP</sequence>
<comment type="similarity">
    <text evidence="2">Belongs to the SPCS3 family.</text>
</comment>
<dbReference type="InterPro" id="IPR007653">
    <property type="entry name" value="SPC3"/>
</dbReference>
<dbReference type="GO" id="GO:0005787">
    <property type="term" value="C:signal peptidase complex"/>
    <property type="evidence" value="ECO:0007669"/>
    <property type="project" value="InterPro"/>
</dbReference>
<evidence type="ECO:0000256" key="8">
    <source>
        <dbReference type="ARBA" id="ARBA00029556"/>
    </source>
</evidence>
<feature type="non-terminal residue" evidence="9">
    <location>
        <position position="198"/>
    </location>
</feature>
<protein>
    <recommendedName>
        <fullName evidence="8">Signal peptidase complex subunit 3</fullName>
    </recommendedName>
</protein>
<comment type="subcellular location">
    <subcellularLocation>
        <location evidence="1">Endoplasmic reticulum membrane</location>
        <topology evidence="1">Single-pass type II membrane protein</topology>
    </subcellularLocation>
</comment>
<evidence type="ECO:0000256" key="4">
    <source>
        <dbReference type="ARBA" id="ARBA00022824"/>
    </source>
</evidence>
<dbReference type="PANTHER" id="PTHR12804">
    <property type="entry name" value="MICROSOMAL SIGNAL PEPTIDASE 23 KD SUBUNIT SPC22/23"/>
    <property type="match status" value="1"/>
</dbReference>
<dbReference type="Proteomes" id="UP000236333">
    <property type="component" value="Unassembled WGS sequence"/>
</dbReference>
<dbReference type="OrthoDB" id="10261524at2759"/>
<proteinExistence type="inferred from homology"/>
<dbReference type="PANTHER" id="PTHR12804:SF0">
    <property type="entry name" value="SIGNAL PEPTIDASE COMPLEX SUBUNIT 3"/>
    <property type="match status" value="1"/>
</dbReference>
<organism evidence="9 10">
    <name type="scientific">Tetrabaena socialis</name>
    <dbReference type="NCBI Taxonomy" id="47790"/>
    <lineage>
        <taxon>Eukaryota</taxon>
        <taxon>Viridiplantae</taxon>
        <taxon>Chlorophyta</taxon>
        <taxon>core chlorophytes</taxon>
        <taxon>Chlorophyceae</taxon>
        <taxon>CS clade</taxon>
        <taxon>Chlamydomonadales</taxon>
        <taxon>Tetrabaenaceae</taxon>
        <taxon>Tetrabaena</taxon>
    </lineage>
</organism>
<dbReference type="GO" id="GO:0006465">
    <property type="term" value="P:signal peptide processing"/>
    <property type="evidence" value="ECO:0007669"/>
    <property type="project" value="InterPro"/>
</dbReference>
<reference evidence="9 10" key="1">
    <citation type="journal article" date="2017" name="Mol. Biol. Evol.">
        <title>The 4-celled Tetrabaena socialis nuclear genome reveals the essential components for genetic control of cell number at the origin of multicellularity in the volvocine lineage.</title>
        <authorList>
            <person name="Featherston J."/>
            <person name="Arakaki Y."/>
            <person name="Hanschen E.R."/>
            <person name="Ferris P.J."/>
            <person name="Michod R.E."/>
            <person name="Olson B.J.S.C."/>
            <person name="Nozaki H."/>
            <person name="Durand P.M."/>
        </authorList>
    </citation>
    <scope>NUCLEOTIDE SEQUENCE [LARGE SCALE GENOMIC DNA]</scope>
    <source>
        <strain evidence="9 10">NIES-571</strain>
    </source>
</reference>
<dbReference type="EMBL" id="PGGS01000378">
    <property type="protein sequence ID" value="PNH04558.1"/>
    <property type="molecule type" value="Genomic_DNA"/>
</dbReference>
<dbReference type="PIRSF" id="PIRSF016089">
    <property type="entry name" value="SPC22"/>
    <property type="match status" value="1"/>
</dbReference>
<name>A0A2J7ZWC2_9CHLO</name>